<reference evidence="1 2" key="1">
    <citation type="submission" date="2018-08" db="EMBL/GenBank/DDBJ databases">
        <title>Comamonas testosteroni strain SWCO2.</title>
        <authorList>
            <person name="Jiang N."/>
            <person name="Zhang X.Z."/>
        </authorList>
    </citation>
    <scope>NUCLEOTIDE SEQUENCE [LARGE SCALE GENOMIC DNA]</scope>
    <source>
        <strain evidence="1 2">SWCO2</strain>
    </source>
</reference>
<sequence>MTNNIAAIHTLKSKLQLSDDDYRALLSNLTGKSSSKDLTPQQREAVRDHLQGLAEKAGVATPVRRRSFSRSKAAASPRERKVWALWHQLYRDGKLRDNSAKALDHFVQRTVGVTALRFANSEQLNTLIEALKSWEVRGNE</sequence>
<comment type="caution">
    <text evidence="1">The sequence shown here is derived from an EMBL/GenBank/DDBJ whole genome shotgun (WGS) entry which is preliminary data.</text>
</comment>
<accession>A0A373FS34</accession>
<evidence type="ECO:0000313" key="1">
    <source>
        <dbReference type="EMBL" id="RGE46981.1"/>
    </source>
</evidence>
<dbReference type="Pfam" id="PF06252">
    <property type="entry name" value="GemA"/>
    <property type="match status" value="1"/>
</dbReference>
<gene>
    <name evidence="1" type="ORF">DZC30_00820</name>
</gene>
<organism evidence="1 2">
    <name type="scientific">Comamonas testosteroni</name>
    <name type="common">Pseudomonas testosteroni</name>
    <dbReference type="NCBI Taxonomy" id="285"/>
    <lineage>
        <taxon>Bacteria</taxon>
        <taxon>Pseudomonadati</taxon>
        <taxon>Pseudomonadota</taxon>
        <taxon>Betaproteobacteria</taxon>
        <taxon>Burkholderiales</taxon>
        <taxon>Comamonadaceae</taxon>
        <taxon>Comamonas</taxon>
    </lineage>
</organism>
<protein>
    <submittedName>
        <fullName evidence="1">Regulatory protein GemA</fullName>
    </submittedName>
</protein>
<keyword evidence="2" id="KW-1185">Reference proteome</keyword>
<name>A0A373FS34_COMTE</name>
<dbReference type="OrthoDB" id="5460653at2"/>
<dbReference type="AlphaFoldDB" id="A0A373FS34"/>
<proteinExistence type="predicted"/>
<dbReference type="EMBL" id="QURR01000001">
    <property type="protein sequence ID" value="RGE46981.1"/>
    <property type="molecule type" value="Genomic_DNA"/>
</dbReference>
<dbReference type="Proteomes" id="UP000261948">
    <property type="component" value="Unassembled WGS sequence"/>
</dbReference>
<dbReference type="InterPro" id="IPR009363">
    <property type="entry name" value="Phage_Mu_Gp16"/>
</dbReference>
<evidence type="ECO:0000313" key="2">
    <source>
        <dbReference type="Proteomes" id="UP000261948"/>
    </source>
</evidence>